<proteinExistence type="predicted"/>
<comment type="caution">
    <text evidence="1">The sequence shown here is derived from an EMBL/GenBank/DDBJ whole genome shotgun (WGS) entry which is preliminary data.</text>
</comment>
<sequence>YRIPLLNITNKSRPIHSKHEIIRNAALLNVERNREFIKNKMEAKYKTKRNRTYEPGDLVKIRIPTIDKLKMDRRSLPCKVLQKKPNCDSYQVACKFGILDNWYSANELEPLGTPDYPDLNIVPLTNTLSLREASVRQNLTRPTRNNKHPTHKLQDDQAH</sequence>
<protein>
    <submittedName>
        <fullName evidence="1">8964_t:CDS:1</fullName>
    </submittedName>
</protein>
<feature type="non-terminal residue" evidence="1">
    <location>
        <position position="1"/>
    </location>
</feature>
<name>A0ACA9Q9Q1_9GLOM</name>
<keyword evidence="2" id="KW-1185">Reference proteome</keyword>
<evidence type="ECO:0000313" key="1">
    <source>
        <dbReference type="EMBL" id="CAG8742151.1"/>
    </source>
</evidence>
<dbReference type="EMBL" id="CAJVPW010038419">
    <property type="protein sequence ID" value="CAG8742151.1"/>
    <property type="molecule type" value="Genomic_DNA"/>
</dbReference>
<gene>
    <name evidence="1" type="ORF">SPELUC_LOCUS13888</name>
</gene>
<feature type="non-terminal residue" evidence="1">
    <location>
        <position position="159"/>
    </location>
</feature>
<evidence type="ECO:0000313" key="2">
    <source>
        <dbReference type="Proteomes" id="UP000789366"/>
    </source>
</evidence>
<accession>A0ACA9Q9Q1</accession>
<dbReference type="Proteomes" id="UP000789366">
    <property type="component" value="Unassembled WGS sequence"/>
</dbReference>
<reference evidence="1" key="1">
    <citation type="submission" date="2021-06" db="EMBL/GenBank/DDBJ databases">
        <authorList>
            <person name="Kallberg Y."/>
            <person name="Tangrot J."/>
            <person name="Rosling A."/>
        </authorList>
    </citation>
    <scope>NUCLEOTIDE SEQUENCE</scope>
    <source>
        <strain evidence="1">28 12/20/2015</strain>
    </source>
</reference>
<organism evidence="1 2">
    <name type="scientific">Cetraspora pellucida</name>
    <dbReference type="NCBI Taxonomy" id="1433469"/>
    <lineage>
        <taxon>Eukaryota</taxon>
        <taxon>Fungi</taxon>
        <taxon>Fungi incertae sedis</taxon>
        <taxon>Mucoromycota</taxon>
        <taxon>Glomeromycotina</taxon>
        <taxon>Glomeromycetes</taxon>
        <taxon>Diversisporales</taxon>
        <taxon>Gigasporaceae</taxon>
        <taxon>Cetraspora</taxon>
    </lineage>
</organism>